<proteinExistence type="predicted"/>
<evidence type="ECO:0000313" key="2">
    <source>
        <dbReference type="Proteomes" id="UP000594263"/>
    </source>
</evidence>
<evidence type="ECO:0000313" key="1">
    <source>
        <dbReference type="EnsemblPlants" id="Kaladp1183s0004.1.v1.1.CDS.1"/>
    </source>
</evidence>
<name>A0A7N0VKU7_KALFE</name>
<dbReference type="AlphaFoldDB" id="A0A7N0VKU7"/>
<protein>
    <submittedName>
        <fullName evidence="1">Uncharacterized protein</fullName>
    </submittedName>
</protein>
<sequence>MTPSPFLSAYCKARHALQLPQRDPRALKSSVSSFLVSSMFGFSSADFDDACRSRFFRPSAAGELLSLPEEKLAHLGTKKPIQLFCFLS</sequence>
<keyword evidence="2" id="KW-1185">Reference proteome</keyword>
<dbReference type="Proteomes" id="UP000594263">
    <property type="component" value="Unplaced"/>
</dbReference>
<dbReference type="EnsemblPlants" id="Kaladp1183s0004.1.v1.1">
    <property type="protein sequence ID" value="Kaladp1183s0004.1.v1.1.CDS.1"/>
    <property type="gene ID" value="Kaladp1183s0004.v1.1"/>
</dbReference>
<organism evidence="1 2">
    <name type="scientific">Kalanchoe fedtschenkoi</name>
    <name type="common">Lavender scallops</name>
    <name type="synonym">South American air plant</name>
    <dbReference type="NCBI Taxonomy" id="63787"/>
    <lineage>
        <taxon>Eukaryota</taxon>
        <taxon>Viridiplantae</taxon>
        <taxon>Streptophyta</taxon>
        <taxon>Embryophyta</taxon>
        <taxon>Tracheophyta</taxon>
        <taxon>Spermatophyta</taxon>
        <taxon>Magnoliopsida</taxon>
        <taxon>eudicotyledons</taxon>
        <taxon>Gunneridae</taxon>
        <taxon>Pentapetalae</taxon>
        <taxon>Saxifragales</taxon>
        <taxon>Crassulaceae</taxon>
        <taxon>Kalanchoe</taxon>
    </lineage>
</organism>
<reference evidence="1" key="1">
    <citation type="submission" date="2021-01" db="UniProtKB">
        <authorList>
            <consortium name="EnsemblPlants"/>
        </authorList>
    </citation>
    <scope>IDENTIFICATION</scope>
</reference>
<accession>A0A7N0VKU7</accession>
<dbReference type="Gramene" id="Kaladp1183s0004.1.v1.1">
    <property type="protein sequence ID" value="Kaladp1183s0004.1.v1.1.CDS.1"/>
    <property type="gene ID" value="Kaladp1183s0004.v1.1"/>
</dbReference>